<dbReference type="InterPro" id="IPR045455">
    <property type="entry name" value="NrS-1_pol-like_helicase"/>
</dbReference>
<dbReference type="Pfam" id="PF19263">
    <property type="entry name" value="DUF5906"/>
    <property type="match status" value="1"/>
</dbReference>
<feature type="compositionally biased region" description="Polar residues" evidence="4">
    <location>
        <begin position="354"/>
        <end position="366"/>
    </location>
</feature>
<evidence type="ECO:0000256" key="4">
    <source>
        <dbReference type="SAM" id="MobiDB-lite"/>
    </source>
</evidence>
<dbReference type="InterPro" id="IPR027417">
    <property type="entry name" value="P-loop_NTPase"/>
</dbReference>
<protein>
    <recommendedName>
        <fullName evidence="5">SF3 helicase domain-containing protein</fullName>
    </recommendedName>
</protein>
<keyword evidence="1" id="KW-0547">Nucleotide-binding</keyword>
<name>A0A6B3N4I2_9CYAN</name>
<dbReference type="Pfam" id="PF08706">
    <property type="entry name" value="D5_N"/>
    <property type="match status" value="1"/>
</dbReference>
<evidence type="ECO:0000256" key="3">
    <source>
        <dbReference type="ARBA" id="ARBA00022840"/>
    </source>
</evidence>
<comment type="caution">
    <text evidence="6">The sequence shown here is derived from an EMBL/GenBank/DDBJ whole genome shotgun (WGS) entry which is preliminary data.</text>
</comment>
<dbReference type="AlphaFoldDB" id="A0A6B3N4I2"/>
<dbReference type="EMBL" id="JAAHFQ010000237">
    <property type="protein sequence ID" value="NER28606.1"/>
    <property type="molecule type" value="Genomic_DNA"/>
</dbReference>
<dbReference type="NCBIfam" id="TIGR01613">
    <property type="entry name" value="primase_Cterm"/>
    <property type="match status" value="1"/>
</dbReference>
<feature type="compositionally biased region" description="Low complexity" evidence="4">
    <location>
        <begin position="376"/>
        <end position="385"/>
    </location>
</feature>
<feature type="domain" description="SF3 helicase" evidence="5">
    <location>
        <begin position="60"/>
        <end position="218"/>
    </location>
</feature>
<feature type="region of interest" description="Disordered" evidence="4">
    <location>
        <begin position="353"/>
        <end position="414"/>
    </location>
</feature>
<dbReference type="GO" id="GO:0005524">
    <property type="term" value="F:ATP binding"/>
    <property type="evidence" value="ECO:0007669"/>
    <property type="project" value="UniProtKB-KW"/>
</dbReference>
<dbReference type="InterPro" id="IPR051620">
    <property type="entry name" value="ORF904-like_C"/>
</dbReference>
<evidence type="ECO:0000259" key="5">
    <source>
        <dbReference type="PROSITE" id="PS51206"/>
    </source>
</evidence>
<dbReference type="InterPro" id="IPR006500">
    <property type="entry name" value="Helicase_put_C_phage/plasmid"/>
</dbReference>
<feature type="compositionally biased region" description="Polar residues" evidence="4">
    <location>
        <begin position="403"/>
        <end position="414"/>
    </location>
</feature>
<dbReference type="PANTHER" id="PTHR35372">
    <property type="entry name" value="ATP BINDING PROTEIN-RELATED"/>
    <property type="match status" value="1"/>
</dbReference>
<dbReference type="InterPro" id="IPR014818">
    <property type="entry name" value="Phage/plasmid_primase_P4_C"/>
</dbReference>
<gene>
    <name evidence="6" type="ORF">F6J89_13480</name>
</gene>
<dbReference type="InterPro" id="IPR014015">
    <property type="entry name" value="Helicase_SF3_DNA-vir"/>
</dbReference>
<keyword evidence="2" id="KW-0378">Hydrolase</keyword>
<evidence type="ECO:0000256" key="2">
    <source>
        <dbReference type="ARBA" id="ARBA00022801"/>
    </source>
</evidence>
<keyword evidence="3" id="KW-0067">ATP-binding</keyword>
<proteinExistence type="predicted"/>
<dbReference type="GO" id="GO:0016787">
    <property type="term" value="F:hydrolase activity"/>
    <property type="evidence" value="ECO:0007669"/>
    <property type="project" value="UniProtKB-KW"/>
</dbReference>
<dbReference type="PROSITE" id="PS51206">
    <property type="entry name" value="SF3_HELICASE_1"/>
    <property type="match status" value="1"/>
</dbReference>
<organism evidence="6">
    <name type="scientific">Symploca sp. SIO1C4</name>
    <dbReference type="NCBI Taxonomy" id="2607765"/>
    <lineage>
        <taxon>Bacteria</taxon>
        <taxon>Bacillati</taxon>
        <taxon>Cyanobacteriota</taxon>
        <taxon>Cyanophyceae</taxon>
        <taxon>Coleofasciculales</taxon>
        <taxon>Coleofasciculaceae</taxon>
        <taxon>Symploca</taxon>
    </lineage>
</organism>
<accession>A0A6B3N4I2</accession>
<dbReference type="PANTHER" id="PTHR35372:SF2">
    <property type="entry name" value="SF3 HELICASE DOMAIN-CONTAINING PROTEIN"/>
    <property type="match status" value="1"/>
</dbReference>
<evidence type="ECO:0000256" key="1">
    <source>
        <dbReference type="ARBA" id="ARBA00022741"/>
    </source>
</evidence>
<feature type="non-terminal residue" evidence="6">
    <location>
        <position position="1"/>
    </location>
</feature>
<evidence type="ECO:0000313" key="6">
    <source>
        <dbReference type="EMBL" id="NER28606.1"/>
    </source>
</evidence>
<dbReference type="SUPFAM" id="SSF52540">
    <property type="entry name" value="P-loop containing nucleoside triphosphate hydrolases"/>
    <property type="match status" value="1"/>
</dbReference>
<dbReference type="Gene3D" id="3.40.50.300">
    <property type="entry name" value="P-loop containing nucleotide triphosphate hydrolases"/>
    <property type="match status" value="1"/>
</dbReference>
<sequence>WNPKSKLTFSNGTLNLNTNEFASHCRDDFITQVLPYEYDTTAVCPQWQKFLLEAVGDDTEAVELLRAFIKWILLPKDRSKKYPIEKALDLLGPKGSGKGTFLDALMNVVGSESTGTFDSASFQSPNSLTQLLDKKITVDADSFGRISDVGQFNKIVSNEPVLVKKLYKDMANARLGTVIVRAYNRVPEVPDGSEGLDRRVIVVCFNNKPRSLDLDLPQKLSLETPGIFQWAWSMPFEEVKRRIYRAGEVKSVAVASTKRFEINNPEYVFLQEVFGEGNRVRVGDFYASYLDWCKENGVGAKKRRKLMEAVSAFGVTSKQSTGGFYFASVPKMKDFDLIAHLGINKDLSEFEKSFTPQKSTSSTSPDTARLSGDLETQLTPDTQPRQPQPPQAISPPQSGSSQVPKTAKSTPYHC</sequence>
<reference evidence="6" key="1">
    <citation type="submission" date="2019-11" db="EMBL/GenBank/DDBJ databases">
        <title>Genomic insights into an expanded diversity of filamentous marine cyanobacteria reveals the extraordinary biosynthetic potential of Moorea and Okeania.</title>
        <authorList>
            <person name="Ferreira Leao T."/>
            <person name="Wang M."/>
            <person name="Moss N."/>
            <person name="Da Silva R."/>
            <person name="Sanders J."/>
            <person name="Nurk S."/>
            <person name="Gurevich A."/>
            <person name="Humphrey G."/>
            <person name="Reher R."/>
            <person name="Zhu Q."/>
            <person name="Belda-Ferre P."/>
            <person name="Glukhov E."/>
            <person name="Rex R."/>
            <person name="Dorrestein P.C."/>
            <person name="Knight R."/>
            <person name="Pevzner P."/>
            <person name="Gerwick W.H."/>
            <person name="Gerwick L."/>
        </authorList>
    </citation>
    <scope>NUCLEOTIDE SEQUENCE</scope>
    <source>
        <strain evidence="6">SIO1C4</strain>
    </source>
</reference>